<dbReference type="EMBL" id="BMKN01000001">
    <property type="protein sequence ID" value="GGE46849.1"/>
    <property type="molecule type" value="Genomic_DNA"/>
</dbReference>
<reference evidence="1" key="1">
    <citation type="journal article" date="2014" name="Int. J. Syst. Evol. Microbiol.">
        <title>Complete genome sequence of Corynebacterium casei LMG S-19264T (=DSM 44701T), isolated from a smear-ripened cheese.</title>
        <authorList>
            <consortium name="US DOE Joint Genome Institute (JGI-PGF)"/>
            <person name="Walter F."/>
            <person name="Albersmeier A."/>
            <person name="Kalinowski J."/>
            <person name="Ruckert C."/>
        </authorList>
    </citation>
    <scope>NUCLEOTIDE SEQUENCE</scope>
    <source>
        <strain evidence="1">CGMCC 1.16012</strain>
    </source>
</reference>
<proteinExistence type="predicted"/>
<reference evidence="1" key="2">
    <citation type="submission" date="2020-09" db="EMBL/GenBank/DDBJ databases">
        <authorList>
            <person name="Sun Q."/>
            <person name="Zhou Y."/>
        </authorList>
    </citation>
    <scope>NUCLEOTIDE SEQUENCE</scope>
    <source>
        <strain evidence="1">CGMCC 1.16012</strain>
    </source>
</reference>
<name>A0A917AEC4_9RHOB</name>
<dbReference type="AlphaFoldDB" id="A0A917AEC4"/>
<dbReference type="Proteomes" id="UP000606730">
    <property type="component" value="Unassembled WGS sequence"/>
</dbReference>
<keyword evidence="2" id="KW-1185">Reference proteome</keyword>
<protein>
    <submittedName>
        <fullName evidence="1">Uncharacterized protein</fullName>
    </submittedName>
</protein>
<evidence type="ECO:0000313" key="2">
    <source>
        <dbReference type="Proteomes" id="UP000606730"/>
    </source>
</evidence>
<accession>A0A917AEC4</accession>
<evidence type="ECO:0000313" key="1">
    <source>
        <dbReference type="EMBL" id="GGE46849.1"/>
    </source>
</evidence>
<comment type="caution">
    <text evidence="1">The sequence shown here is derived from an EMBL/GenBank/DDBJ whole genome shotgun (WGS) entry which is preliminary data.</text>
</comment>
<gene>
    <name evidence="1" type="ORF">GCM10011517_13240</name>
</gene>
<sequence length="65" mass="7424">MILLASFSPVLFQSIPNRVDNWTIRMTQFCPQLLREALKMAQNRGLVDGIEPEMDIVLPQSESSF</sequence>
<organism evidence="1 2">
    <name type="scientific">Actibacterium pelagium</name>
    <dbReference type="NCBI Taxonomy" id="2029103"/>
    <lineage>
        <taxon>Bacteria</taxon>
        <taxon>Pseudomonadati</taxon>
        <taxon>Pseudomonadota</taxon>
        <taxon>Alphaproteobacteria</taxon>
        <taxon>Rhodobacterales</taxon>
        <taxon>Roseobacteraceae</taxon>
        <taxon>Actibacterium</taxon>
    </lineage>
</organism>